<evidence type="ECO:0000256" key="1">
    <source>
        <dbReference type="ARBA" id="ARBA00004141"/>
    </source>
</evidence>
<feature type="transmembrane region" description="Helical" evidence="6">
    <location>
        <begin position="36"/>
        <end position="56"/>
    </location>
</feature>
<comment type="subcellular location">
    <subcellularLocation>
        <location evidence="1">Membrane</location>
        <topology evidence="1">Multi-pass membrane protein</topology>
    </subcellularLocation>
</comment>
<reference evidence="8" key="1">
    <citation type="journal article" date="2020" name="mSystems">
        <title>Genome- and Community-Level Interaction Insights into Carbon Utilization and Element Cycling Functions of Hydrothermarchaeota in Hydrothermal Sediment.</title>
        <authorList>
            <person name="Zhou Z."/>
            <person name="Liu Y."/>
            <person name="Xu W."/>
            <person name="Pan J."/>
            <person name="Luo Z.H."/>
            <person name="Li M."/>
        </authorList>
    </citation>
    <scope>NUCLEOTIDE SEQUENCE [LARGE SCALE GENOMIC DNA]</scope>
    <source>
        <strain evidence="8">SpSt-479</strain>
    </source>
</reference>
<feature type="domain" description="EamA" evidence="7">
    <location>
        <begin position="154"/>
        <end position="289"/>
    </location>
</feature>
<organism evidence="8">
    <name type="scientific">Ignavibacterium album</name>
    <dbReference type="NCBI Taxonomy" id="591197"/>
    <lineage>
        <taxon>Bacteria</taxon>
        <taxon>Pseudomonadati</taxon>
        <taxon>Ignavibacteriota</taxon>
        <taxon>Ignavibacteria</taxon>
        <taxon>Ignavibacteriales</taxon>
        <taxon>Ignavibacteriaceae</taxon>
        <taxon>Ignavibacterium</taxon>
    </lineage>
</organism>
<evidence type="ECO:0000256" key="6">
    <source>
        <dbReference type="SAM" id="Phobius"/>
    </source>
</evidence>
<feature type="transmembrane region" description="Helical" evidence="6">
    <location>
        <begin position="183"/>
        <end position="204"/>
    </location>
</feature>
<feature type="transmembrane region" description="Helical" evidence="6">
    <location>
        <begin position="95"/>
        <end position="115"/>
    </location>
</feature>
<dbReference type="InterPro" id="IPR000620">
    <property type="entry name" value="EamA_dom"/>
</dbReference>
<feature type="transmembrane region" description="Helical" evidence="6">
    <location>
        <begin position="68"/>
        <end position="89"/>
    </location>
</feature>
<evidence type="ECO:0000259" key="7">
    <source>
        <dbReference type="Pfam" id="PF00892"/>
    </source>
</evidence>
<feature type="transmembrane region" description="Helical" evidence="6">
    <location>
        <begin position="245"/>
        <end position="266"/>
    </location>
</feature>
<evidence type="ECO:0000256" key="2">
    <source>
        <dbReference type="ARBA" id="ARBA00007362"/>
    </source>
</evidence>
<sequence length="303" mass="33830">MSKETIKIIFTYSLLCFIWGSTWLAIRISLESFTPFLSGGLRFLIASIAIFVIMRWRGITLQKDKLSVKLYLQMGFLSFVIPFGLVYWAEQFVPSGLAAVLFGVYPFFVAIFSFFMIPNEKIGIGKMIGMILGFIGIVIIFSDSFSFTLSDYILGMIAVMLSGVMQAYIAVTLKKYGKHLNPLSMNFIPMLIAGISGTLIGIFAEDVSKVQIQQAGIFAVLYLALFGSVVTFTTFYWLMKKINVVILSLIAFITPIVALILGWIFYDEILTVQHLFGSALVLIGLLVANTYSVVTQRIKEIKI</sequence>
<dbReference type="GO" id="GO:0016020">
    <property type="term" value="C:membrane"/>
    <property type="evidence" value="ECO:0007669"/>
    <property type="project" value="UniProtKB-SubCell"/>
</dbReference>
<feature type="transmembrane region" description="Helical" evidence="6">
    <location>
        <begin position="127"/>
        <end position="146"/>
    </location>
</feature>
<evidence type="ECO:0000256" key="4">
    <source>
        <dbReference type="ARBA" id="ARBA00022989"/>
    </source>
</evidence>
<keyword evidence="4 6" id="KW-1133">Transmembrane helix</keyword>
<evidence type="ECO:0000256" key="3">
    <source>
        <dbReference type="ARBA" id="ARBA00022692"/>
    </source>
</evidence>
<evidence type="ECO:0000313" key="8">
    <source>
        <dbReference type="EMBL" id="HFI90561.1"/>
    </source>
</evidence>
<name>A0A7V2ZIJ5_9BACT</name>
<dbReference type="Pfam" id="PF00892">
    <property type="entry name" value="EamA"/>
    <property type="match status" value="2"/>
</dbReference>
<comment type="caution">
    <text evidence="8">The sequence shown here is derived from an EMBL/GenBank/DDBJ whole genome shotgun (WGS) entry which is preliminary data.</text>
</comment>
<protein>
    <submittedName>
        <fullName evidence="8">Multidrug DMT transporter permease</fullName>
    </submittedName>
</protein>
<evidence type="ECO:0000256" key="5">
    <source>
        <dbReference type="ARBA" id="ARBA00023136"/>
    </source>
</evidence>
<keyword evidence="3 6" id="KW-0812">Transmembrane</keyword>
<dbReference type="EMBL" id="DSUJ01000008">
    <property type="protein sequence ID" value="HFI90561.1"/>
    <property type="molecule type" value="Genomic_DNA"/>
</dbReference>
<comment type="similarity">
    <text evidence="2">Belongs to the EamA transporter family.</text>
</comment>
<feature type="domain" description="EamA" evidence="7">
    <location>
        <begin position="9"/>
        <end position="141"/>
    </location>
</feature>
<feature type="transmembrane region" description="Helical" evidence="6">
    <location>
        <begin position="152"/>
        <end position="171"/>
    </location>
</feature>
<dbReference type="InterPro" id="IPR050638">
    <property type="entry name" value="AA-Vitamin_Transporters"/>
</dbReference>
<feature type="transmembrane region" description="Helical" evidence="6">
    <location>
        <begin position="216"/>
        <end position="238"/>
    </location>
</feature>
<dbReference type="SUPFAM" id="SSF103481">
    <property type="entry name" value="Multidrug resistance efflux transporter EmrE"/>
    <property type="match status" value="2"/>
</dbReference>
<dbReference type="InterPro" id="IPR037185">
    <property type="entry name" value="EmrE-like"/>
</dbReference>
<keyword evidence="5 6" id="KW-0472">Membrane</keyword>
<proteinExistence type="inferred from homology"/>
<feature type="transmembrane region" description="Helical" evidence="6">
    <location>
        <begin position="12"/>
        <end position="30"/>
    </location>
</feature>
<dbReference type="PANTHER" id="PTHR32322:SF2">
    <property type="entry name" value="EAMA DOMAIN-CONTAINING PROTEIN"/>
    <property type="match status" value="1"/>
</dbReference>
<dbReference type="AlphaFoldDB" id="A0A7V2ZIJ5"/>
<gene>
    <name evidence="8" type="ORF">ENS31_03395</name>
</gene>
<feature type="transmembrane region" description="Helical" evidence="6">
    <location>
        <begin position="272"/>
        <end position="294"/>
    </location>
</feature>
<accession>A0A7V2ZIJ5</accession>
<dbReference type="PANTHER" id="PTHR32322">
    <property type="entry name" value="INNER MEMBRANE TRANSPORTER"/>
    <property type="match status" value="1"/>
</dbReference>